<protein>
    <submittedName>
        <fullName evidence="2">Hypothetical_protein</fullName>
    </submittedName>
</protein>
<name>A0ABP1JFD0_9EUKA</name>
<evidence type="ECO:0000313" key="2">
    <source>
        <dbReference type="EMBL" id="CAL6036772.1"/>
    </source>
</evidence>
<feature type="transmembrane region" description="Helical" evidence="1">
    <location>
        <begin position="87"/>
        <end position="105"/>
    </location>
</feature>
<keyword evidence="3" id="KW-1185">Reference proteome</keyword>
<keyword evidence="1" id="KW-1133">Transmembrane helix</keyword>
<gene>
    <name evidence="2" type="ORF">HINF_LOCUS36574</name>
</gene>
<sequence>MIGSPRLQPTQHTQTLSLKGQIVYPGIQYAIHSNGIYCFQIQLTQQQQLFYNMMMHDTSQVTGIVNFMSDIPIDKIKIQLVSDHIDYMYVLSATLVLSSVVWYILQQKLKIQ</sequence>
<keyword evidence="1" id="KW-0472">Membrane</keyword>
<proteinExistence type="predicted"/>
<organism evidence="2 3">
    <name type="scientific">Hexamita inflata</name>
    <dbReference type="NCBI Taxonomy" id="28002"/>
    <lineage>
        <taxon>Eukaryota</taxon>
        <taxon>Metamonada</taxon>
        <taxon>Diplomonadida</taxon>
        <taxon>Hexamitidae</taxon>
        <taxon>Hexamitinae</taxon>
        <taxon>Hexamita</taxon>
    </lineage>
</organism>
<accession>A0ABP1JFD0</accession>
<evidence type="ECO:0000256" key="1">
    <source>
        <dbReference type="SAM" id="Phobius"/>
    </source>
</evidence>
<dbReference type="Proteomes" id="UP001642409">
    <property type="component" value="Unassembled WGS sequence"/>
</dbReference>
<reference evidence="2 3" key="1">
    <citation type="submission" date="2024-07" db="EMBL/GenBank/DDBJ databases">
        <authorList>
            <person name="Akdeniz Z."/>
        </authorList>
    </citation>
    <scope>NUCLEOTIDE SEQUENCE [LARGE SCALE GENOMIC DNA]</scope>
</reference>
<keyword evidence="1" id="KW-0812">Transmembrane</keyword>
<evidence type="ECO:0000313" key="3">
    <source>
        <dbReference type="Proteomes" id="UP001642409"/>
    </source>
</evidence>
<dbReference type="EMBL" id="CAXDID020000134">
    <property type="protein sequence ID" value="CAL6036772.1"/>
    <property type="molecule type" value="Genomic_DNA"/>
</dbReference>
<comment type="caution">
    <text evidence="2">The sequence shown here is derived from an EMBL/GenBank/DDBJ whole genome shotgun (WGS) entry which is preliminary data.</text>
</comment>